<reference evidence="2" key="2">
    <citation type="submission" date="2020-12" db="EMBL/GenBank/DDBJ databases">
        <title>New Spironucleus salmonicida genome in near-complete chromosomes.</title>
        <authorList>
            <person name="Xu F."/>
            <person name="Kurt Z."/>
            <person name="Jimenez-Gonzalez A."/>
            <person name="Astvaldsson A."/>
            <person name="Andersson J.O."/>
            <person name="Svard S.G."/>
        </authorList>
    </citation>
    <scope>NUCLEOTIDE SEQUENCE</scope>
    <source>
        <strain evidence="2">ATCC 50377</strain>
    </source>
</reference>
<keyword evidence="3" id="KW-1185">Reference proteome</keyword>
<accession>V6LIR5</accession>
<dbReference type="EMBL" id="KI546135">
    <property type="protein sequence ID" value="EST43616.1"/>
    <property type="molecule type" value="Genomic_DNA"/>
</dbReference>
<gene>
    <name evidence="1" type="ORF">SS50377_16658</name>
    <name evidence="2" type="ORF">SS50377_20943</name>
</gene>
<evidence type="ECO:0000313" key="1">
    <source>
        <dbReference type="EMBL" id="EST43616.1"/>
    </source>
</evidence>
<name>V6LIR5_9EUKA</name>
<evidence type="ECO:0000313" key="3">
    <source>
        <dbReference type="Proteomes" id="UP000018208"/>
    </source>
</evidence>
<dbReference type="AlphaFoldDB" id="V6LIR5"/>
<reference evidence="1 2" key="1">
    <citation type="journal article" date="2014" name="PLoS Genet.">
        <title>The Genome of Spironucleus salmonicida Highlights a Fish Pathogen Adapted to Fluctuating Environments.</title>
        <authorList>
            <person name="Xu F."/>
            <person name="Jerlstrom-Hultqvist J."/>
            <person name="Einarsson E."/>
            <person name="Astvaldsson A."/>
            <person name="Svard S.G."/>
            <person name="Andersson J.O."/>
        </authorList>
    </citation>
    <scope>NUCLEOTIDE SEQUENCE</scope>
    <source>
        <strain evidence="2">ATCC 50377</strain>
    </source>
</reference>
<dbReference type="Proteomes" id="UP000018208">
    <property type="component" value="Unassembled WGS sequence"/>
</dbReference>
<sequence length="179" mass="19721">MGNLPQIFLDEDDVSEALSKLSPSHQRVAGALSLTHSNIPIALWSHQYIDSFLKTVAASSPQISYKAFRGAISSGSFVPQLISDFAYLSTTNAYEFSHQDLKSRIISSLFSNKFSTISALFSGNFQNHVSQQLQQTIFSQVVGKGFGYGVEAGKLIGNLFQLIVNEAQSQRQEDLRKII</sequence>
<dbReference type="VEuPathDB" id="GiardiaDB:SS50377_20943"/>
<protein>
    <submittedName>
        <fullName evidence="1">Uncharacterized protein</fullName>
    </submittedName>
</protein>
<dbReference type="EMBL" id="AUWU02000001">
    <property type="protein sequence ID" value="KAH0577589.1"/>
    <property type="molecule type" value="Genomic_DNA"/>
</dbReference>
<evidence type="ECO:0000313" key="2">
    <source>
        <dbReference type="EMBL" id="KAH0577589.1"/>
    </source>
</evidence>
<organism evidence="1">
    <name type="scientific">Spironucleus salmonicida</name>
    <dbReference type="NCBI Taxonomy" id="348837"/>
    <lineage>
        <taxon>Eukaryota</taxon>
        <taxon>Metamonada</taxon>
        <taxon>Diplomonadida</taxon>
        <taxon>Hexamitidae</taxon>
        <taxon>Hexamitinae</taxon>
        <taxon>Spironucleus</taxon>
    </lineage>
</organism>
<proteinExistence type="predicted"/>